<keyword evidence="3" id="KW-0479">Metal-binding</keyword>
<keyword evidence="1 3" id="KW-0378">Hydrolase</keyword>
<evidence type="ECO:0000256" key="3">
    <source>
        <dbReference type="RuleBase" id="RU361117"/>
    </source>
</evidence>
<dbReference type="Gene3D" id="3.40.50.1000">
    <property type="entry name" value="HAD superfamily/HAD-like"/>
    <property type="match status" value="1"/>
</dbReference>
<dbReference type="GO" id="GO:0004805">
    <property type="term" value="F:trehalose-phosphatase activity"/>
    <property type="evidence" value="ECO:0007669"/>
    <property type="project" value="UniProtKB-EC"/>
</dbReference>
<dbReference type="GO" id="GO:0005992">
    <property type="term" value="P:trehalose biosynthetic process"/>
    <property type="evidence" value="ECO:0007669"/>
    <property type="project" value="UniProtKB-UniPathway"/>
</dbReference>
<gene>
    <name evidence="4" type="ORF">BN13_290007</name>
</gene>
<comment type="pathway">
    <text evidence="3">Glycan biosynthesis; trehalose biosynthesis.</text>
</comment>
<evidence type="ECO:0000256" key="1">
    <source>
        <dbReference type="ARBA" id="ARBA00022801"/>
    </source>
</evidence>
<dbReference type="SUPFAM" id="SSF56784">
    <property type="entry name" value="HAD-like"/>
    <property type="match status" value="1"/>
</dbReference>
<dbReference type="RefSeq" id="WP_084733604.1">
    <property type="nucleotide sequence ID" value="NZ_HF571038.1"/>
</dbReference>
<dbReference type="STRING" id="1193518.BN13_290007"/>
<comment type="caution">
    <text evidence="4">The sequence shown here is derived from an EMBL/GenBank/DDBJ whole genome shotgun (WGS) entry which is preliminary data.</text>
</comment>
<protein>
    <recommendedName>
        <fullName evidence="3">Trehalose 6-phosphate phosphatase</fullName>
        <ecNumber evidence="3">3.1.3.12</ecNumber>
    </recommendedName>
</protein>
<dbReference type="GO" id="GO:0046872">
    <property type="term" value="F:metal ion binding"/>
    <property type="evidence" value="ECO:0007669"/>
    <property type="project" value="UniProtKB-KW"/>
</dbReference>
<comment type="cofactor">
    <cofactor evidence="3">
        <name>Mg(2+)</name>
        <dbReference type="ChEBI" id="CHEBI:18420"/>
    </cofactor>
</comment>
<organism evidence="4 5">
    <name type="scientific">Nostocoides jenkinsii Ben 74</name>
    <dbReference type="NCBI Taxonomy" id="1193518"/>
    <lineage>
        <taxon>Bacteria</taxon>
        <taxon>Bacillati</taxon>
        <taxon>Actinomycetota</taxon>
        <taxon>Actinomycetes</taxon>
        <taxon>Micrococcales</taxon>
        <taxon>Intrasporangiaceae</taxon>
        <taxon>Nostocoides</taxon>
    </lineage>
</organism>
<dbReference type="NCBIfam" id="TIGR00685">
    <property type="entry name" value="T6PP"/>
    <property type="match status" value="1"/>
</dbReference>
<keyword evidence="5" id="KW-1185">Reference proteome</keyword>
<proteinExistence type="inferred from homology"/>
<comment type="function">
    <text evidence="2 3">Removes the phosphate from trehalose 6-phosphate to produce free trehalose.</text>
</comment>
<comment type="similarity">
    <text evidence="3">Belongs to the trehalose phosphatase family.</text>
</comment>
<sequence>MPEIPIPDSQPQPLISGELRTALETYAALPRVVVATDFDGVLAPLVDDPRDSRPLPGTMDSLMALAGTEGTTVALVSGRALGSLTEVSGAQAPLLLYGSHGAESTNSGAGMALTEEQGQDLFGLNASLAEAVAAHPGARLEHKPMATAVHTRGLDPLVALAASQAAVGAAAAYGQVEVMHGKDVVEFLVAKATKGAALMALAEATNADAVLFLGDDVTDETVFARLRPTDIGIKVGPGDTAAAYRVDDPTAAAAVLALLAGLRG</sequence>
<dbReference type="PANTHER" id="PTHR43768">
    <property type="entry name" value="TREHALOSE 6-PHOSPHATE PHOSPHATASE"/>
    <property type="match status" value="1"/>
</dbReference>
<dbReference type="InterPro" id="IPR044651">
    <property type="entry name" value="OTSB-like"/>
</dbReference>
<comment type="catalytic activity">
    <reaction evidence="3">
        <text>alpha,alpha-trehalose 6-phosphate + H2O = alpha,alpha-trehalose + phosphate</text>
        <dbReference type="Rhea" id="RHEA:23420"/>
        <dbReference type="ChEBI" id="CHEBI:15377"/>
        <dbReference type="ChEBI" id="CHEBI:16551"/>
        <dbReference type="ChEBI" id="CHEBI:43474"/>
        <dbReference type="ChEBI" id="CHEBI:58429"/>
        <dbReference type="EC" id="3.1.3.12"/>
    </reaction>
</comment>
<reference evidence="4 5" key="1">
    <citation type="journal article" date="2013" name="ISME J.">
        <title>A metabolic model for members of the genus Tetrasphaera involved in enhanced biological phosphorus removal.</title>
        <authorList>
            <person name="Kristiansen R."/>
            <person name="Nguyen H.T.T."/>
            <person name="Saunders A.M."/>
            <person name="Nielsen J.L."/>
            <person name="Wimmer R."/>
            <person name="Le V.Q."/>
            <person name="McIlroy S.J."/>
            <person name="Petrovski S."/>
            <person name="Seviour R.J."/>
            <person name="Calteau A."/>
            <person name="Nielsen K.L."/>
            <person name="Nielsen P.H."/>
        </authorList>
    </citation>
    <scope>NUCLEOTIDE SEQUENCE [LARGE SCALE GENOMIC DNA]</scope>
    <source>
        <strain evidence="4 5">Ben 74</strain>
    </source>
</reference>
<name>A0A077M8W7_9MICO</name>
<dbReference type="InterPro" id="IPR003337">
    <property type="entry name" value="Trehalose_PPase"/>
</dbReference>
<dbReference type="EC" id="3.1.3.12" evidence="3"/>
<dbReference type="InterPro" id="IPR036412">
    <property type="entry name" value="HAD-like_sf"/>
</dbReference>
<keyword evidence="3" id="KW-0460">Magnesium</keyword>
<dbReference type="EMBL" id="CAJC01000138">
    <property type="protein sequence ID" value="CCI53039.1"/>
    <property type="molecule type" value="Genomic_DNA"/>
</dbReference>
<dbReference type="Proteomes" id="UP000035720">
    <property type="component" value="Unassembled WGS sequence"/>
</dbReference>
<evidence type="ECO:0000313" key="5">
    <source>
        <dbReference type="Proteomes" id="UP000035720"/>
    </source>
</evidence>
<evidence type="ECO:0000256" key="2">
    <source>
        <dbReference type="ARBA" id="ARBA00024179"/>
    </source>
</evidence>
<accession>A0A077M8W7</accession>
<dbReference type="Gene3D" id="3.30.70.1020">
    <property type="entry name" value="Trehalose-6-phosphate phosphatase related protein, domain 2"/>
    <property type="match status" value="1"/>
</dbReference>
<dbReference type="UniPathway" id="UPA00299"/>
<dbReference type="PANTHER" id="PTHR43768:SF3">
    <property type="entry name" value="TREHALOSE 6-PHOSPHATE PHOSPHATASE"/>
    <property type="match status" value="1"/>
</dbReference>
<dbReference type="InterPro" id="IPR023214">
    <property type="entry name" value="HAD_sf"/>
</dbReference>
<dbReference type="Pfam" id="PF02358">
    <property type="entry name" value="Trehalose_PPase"/>
    <property type="match status" value="1"/>
</dbReference>
<dbReference type="AlphaFoldDB" id="A0A077M8W7"/>
<evidence type="ECO:0000313" key="4">
    <source>
        <dbReference type="EMBL" id="CCI53039.1"/>
    </source>
</evidence>